<dbReference type="RefSeq" id="WP_184674040.1">
    <property type="nucleotide sequence ID" value="NZ_BAABAI010000028.1"/>
</dbReference>
<gene>
    <name evidence="2" type="ORF">F4559_005836</name>
</gene>
<proteinExistence type="predicted"/>
<keyword evidence="1" id="KW-0732">Signal</keyword>
<accession>A0A7W7WYQ5</accession>
<organism evidence="2 3">
    <name type="scientific">Saccharothrix violaceirubra</name>
    <dbReference type="NCBI Taxonomy" id="413306"/>
    <lineage>
        <taxon>Bacteria</taxon>
        <taxon>Bacillati</taxon>
        <taxon>Actinomycetota</taxon>
        <taxon>Actinomycetes</taxon>
        <taxon>Pseudonocardiales</taxon>
        <taxon>Pseudonocardiaceae</taxon>
        <taxon>Saccharothrix</taxon>
    </lineage>
</organism>
<dbReference type="AlphaFoldDB" id="A0A7W7WYQ5"/>
<feature type="chain" id="PRO_5039412085" description="Secreted protein" evidence="1">
    <location>
        <begin position="22"/>
        <end position="51"/>
    </location>
</feature>
<feature type="signal peptide" evidence="1">
    <location>
        <begin position="1"/>
        <end position="21"/>
    </location>
</feature>
<evidence type="ECO:0008006" key="4">
    <source>
        <dbReference type="Google" id="ProtNLM"/>
    </source>
</evidence>
<dbReference type="EMBL" id="JACHJS010000001">
    <property type="protein sequence ID" value="MBB4968477.1"/>
    <property type="molecule type" value="Genomic_DNA"/>
</dbReference>
<sequence>MPASPATTLLGTRLLVAAAQAACGNGQDGHPLPAFVPPVCLVPWMGHALDG</sequence>
<protein>
    <recommendedName>
        <fullName evidence="4">Secreted protein</fullName>
    </recommendedName>
</protein>
<evidence type="ECO:0000256" key="1">
    <source>
        <dbReference type="SAM" id="SignalP"/>
    </source>
</evidence>
<comment type="caution">
    <text evidence="2">The sequence shown here is derived from an EMBL/GenBank/DDBJ whole genome shotgun (WGS) entry which is preliminary data.</text>
</comment>
<evidence type="ECO:0000313" key="2">
    <source>
        <dbReference type="EMBL" id="MBB4968477.1"/>
    </source>
</evidence>
<evidence type="ECO:0000313" key="3">
    <source>
        <dbReference type="Proteomes" id="UP000542674"/>
    </source>
</evidence>
<dbReference type="Proteomes" id="UP000542674">
    <property type="component" value="Unassembled WGS sequence"/>
</dbReference>
<name>A0A7W7WYQ5_9PSEU</name>
<reference evidence="2 3" key="1">
    <citation type="submission" date="2020-08" db="EMBL/GenBank/DDBJ databases">
        <title>Sequencing the genomes of 1000 actinobacteria strains.</title>
        <authorList>
            <person name="Klenk H.-P."/>
        </authorList>
    </citation>
    <scope>NUCLEOTIDE SEQUENCE [LARGE SCALE GENOMIC DNA]</scope>
    <source>
        <strain evidence="2 3">DSM 45084</strain>
    </source>
</reference>
<keyword evidence="3" id="KW-1185">Reference proteome</keyword>